<keyword evidence="3" id="KW-0547">Nucleotide-binding</keyword>
<keyword evidence="5" id="KW-0812">Transmembrane</keyword>
<feature type="transmembrane region" description="Helical" evidence="5">
    <location>
        <begin position="36"/>
        <end position="55"/>
    </location>
</feature>
<dbReference type="InterPro" id="IPR050173">
    <property type="entry name" value="ABC_transporter_C-like"/>
</dbReference>
<feature type="transmembrane region" description="Helical" evidence="5">
    <location>
        <begin position="143"/>
        <end position="163"/>
    </location>
</feature>
<name>A0A7C8ZLR7_OPUST</name>
<reference evidence="6" key="2">
    <citation type="submission" date="2020-07" db="EMBL/GenBank/DDBJ databases">
        <authorList>
            <person name="Vera ALvarez R."/>
            <person name="Arias-Moreno D.M."/>
            <person name="Jimenez-Jacinto V."/>
            <person name="Jimenez-Bremont J.F."/>
            <person name="Swaminathan K."/>
            <person name="Moose S.P."/>
            <person name="Guerrero-Gonzalez M.L."/>
            <person name="Marino-Ramirez L."/>
            <person name="Landsman D."/>
            <person name="Rodriguez-Kessler M."/>
            <person name="Delgado-Sanchez P."/>
        </authorList>
    </citation>
    <scope>NUCLEOTIDE SEQUENCE</scope>
    <source>
        <tissue evidence="6">Cladode</tissue>
    </source>
</reference>
<comment type="subcellular location">
    <subcellularLocation>
        <location evidence="1">Membrane</location>
        <topology evidence="1">Multi-pass membrane protein</topology>
    </subcellularLocation>
</comment>
<dbReference type="GO" id="GO:0005524">
    <property type="term" value="F:ATP binding"/>
    <property type="evidence" value="ECO:0007669"/>
    <property type="project" value="UniProtKB-KW"/>
</dbReference>
<protein>
    <recommendedName>
        <fullName evidence="7">ABC transporter C family member 2-like</fullName>
    </recommendedName>
</protein>
<reference evidence="6" key="1">
    <citation type="journal article" date="2013" name="J. Plant Res.">
        <title>Effect of fungi and light on seed germination of three Opuntia species from semiarid lands of central Mexico.</title>
        <authorList>
            <person name="Delgado-Sanchez P."/>
            <person name="Jimenez-Bremont J.F."/>
            <person name="Guerrero-Gonzalez Mde L."/>
            <person name="Flores J."/>
        </authorList>
    </citation>
    <scope>NUCLEOTIDE SEQUENCE</scope>
    <source>
        <tissue evidence="6">Cladode</tissue>
    </source>
</reference>
<keyword evidence="5" id="KW-0472">Membrane</keyword>
<accession>A0A7C8ZLR7</accession>
<dbReference type="GO" id="GO:0042626">
    <property type="term" value="F:ATPase-coupled transmembrane transporter activity"/>
    <property type="evidence" value="ECO:0007669"/>
    <property type="project" value="TreeGrafter"/>
</dbReference>
<evidence type="ECO:0000313" key="6">
    <source>
        <dbReference type="EMBL" id="MBA4646478.1"/>
    </source>
</evidence>
<feature type="transmembrane region" description="Helical" evidence="5">
    <location>
        <begin position="113"/>
        <end position="131"/>
    </location>
</feature>
<proteinExistence type="inferred from homology"/>
<evidence type="ECO:0000256" key="1">
    <source>
        <dbReference type="ARBA" id="ARBA00004141"/>
    </source>
</evidence>
<evidence type="ECO:0000256" key="3">
    <source>
        <dbReference type="ARBA" id="ARBA00022741"/>
    </source>
</evidence>
<evidence type="ECO:0000256" key="2">
    <source>
        <dbReference type="ARBA" id="ARBA00009726"/>
    </source>
</evidence>
<keyword evidence="5" id="KW-1133">Transmembrane helix</keyword>
<dbReference type="PANTHER" id="PTHR24223:SF456">
    <property type="entry name" value="MULTIDRUG RESISTANCE-ASSOCIATED PROTEIN LETHAL(2)03659"/>
    <property type="match status" value="1"/>
</dbReference>
<dbReference type="PANTHER" id="PTHR24223">
    <property type="entry name" value="ATP-BINDING CASSETTE SUB-FAMILY C"/>
    <property type="match status" value="1"/>
</dbReference>
<dbReference type="AlphaFoldDB" id="A0A7C8ZLR7"/>
<keyword evidence="4" id="KW-0067">ATP-binding</keyword>
<evidence type="ECO:0008006" key="7">
    <source>
        <dbReference type="Google" id="ProtNLM"/>
    </source>
</evidence>
<feature type="transmembrane region" description="Helical" evidence="5">
    <location>
        <begin position="75"/>
        <end position="93"/>
    </location>
</feature>
<evidence type="ECO:0000256" key="4">
    <source>
        <dbReference type="ARBA" id="ARBA00022840"/>
    </source>
</evidence>
<sequence>MAFTPLDWYCQPVANGVWATVVENAMGAYTPCATDTAVICISHLVLMGLCLYRIWITYKNEKVQRYFLRSKYYNYFLALLAGYCTAEPLFRLIMGTSVLNLDGQAGLAPYEVVSLIIEALAWFSMFIMLGIETKVYVCEFRWFVRFGVIYALVGDAVMLNLVLSVKEYFERSVLYLYLSEVLVQGLFGILLFVYLPTLDPYSGYTPVRNELVEDSAYEELPGGEQVCPERHVNIFSKIFFSWMNPLMKLGYRRPLKEKDVWKLDTWDQTETLIKEFNLCWNEESQKDRRRPLLWALNRSLGGRFWFGGIWKIGNDLSQFVGPLLLNSLLLVSPSLSPPPAAGPQIIHATR</sequence>
<comment type="similarity">
    <text evidence="2">Belongs to the ABC transporter superfamily. ABCC family. Conjugate transporter (TC 3.A.1.208) subfamily.</text>
</comment>
<organism evidence="6">
    <name type="scientific">Opuntia streptacantha</name>
    <name type="common">Prickly pear cactus</name>
    <name type="synonym">Opuntia cardona</name>
    <dbReference type="NCBI Taxonomy" id="393608"/>
    <lineage>
        <taxon>Eukaryota</taxon>
        <taxon>Viridiplantae</taxon>
        <taxon>Streptophyta</taxon>
        <taxon>Embryophyta</taxon>
        <taxon>Tracheophyta</taxon>
        <taxon>Spermatophyta</taxon>
        <taxon>Magnoliopsida</taxon>
        <taxon>eudicotyledons</taxon>
        <taxon>Gunneridae</taxon>
        <taxon>Pentapetalae</taxon>
        <taxon>Caryophyllales</taxon>
        <taxon>Cactineae</taxon>
        <taxon>Cactaceae</taxon>
        <taxon>Opuntioideae</taxon>
        <taxon>Opuntia</taxon>
    </lineage>
</organism>
<feature type="transmembrane region" description="Helical" evidence="5">
    <location>
        <begin position="175"/>
        <end position="195"/>
    </location>
</feature>
<evidence type="ECO:0000256" key="5">
    <source>
        <dbReference type="SAM" id="Phobius"/>
    </source>
</evidence>
<dbReference type="GO" id="GO:0016020">
    <property type="term" value="C:membrane"/>
    <property type="evidence" value="ECO:0007669"/>
    <property type="project" value="UniProtKB-SubCell"/>
</dbReference>
<dbReference type="EMBL" id="GISG01146422">
    <property type="protein sequence ID" value="MBA4646478.1"/>
    <property type="molecule type" value="Transcribed_RNA"/>
</dbReference>